<comment type="caution">
    <text evidence="2">The sequence shown here is derived from an EMBL/GenBank/DDBJ whole genome shotgun (WGS) entry which is preliminary data.</text>
</comment>
<protein>
    <submittedName>
        <fullName evidence="2">Transmembrane signal receptor</fullName>
    </submittedName>
</protein>
<dbReference type="Proteomes" id="UP001454036">
    <property type="component" value="Unassembled WGS sequence"/>
</dbReference>
<dbReference type="PANTHER" id="PTHR43383">
    <property type="entry name" value="NODULIN 6"/>
    <property type="match status" value="1"/>
</dbReference>
<gene>
    <name evidence="2" type="ORF">LIER_22616</name>
</gene>
<dbReference type="EMBL" id="BAABME010006216">
    <property type="protein sequence ID" value="GAA0167754.1"/>
    <property type="molecule type" value="Genomic_DNA"/>
</dbReference>
<reference evidence="2 3" key="1">
    <citation type="submission" date="2024-01" db="EMBL/GenBank/DDBJ databases">
        <title>The complete chloroplast genome sequence of Lithospermum erythrorhizon: insights into the phylogenetic relationship among Boraginaceae species and the maternal lineages of purple gromwells.</title>
        <authorList>
            <person name="Okada T."/>
            <person name="Watanabe K."/>
        </authorList>
    </citation>
    <scope>NUCLEOTIDE SEQUENCE [LARGE SCALE GENOMIC DNA]</scope>
</reference>
<evidence type="ECO:0000313" key="2">
    <source>
        <dbReference type="EMBL" id="GAA0167754.1"/>
    </source>
</evidence>
<dbReference type="SUPFAM" id="SSF56672">
    <property type="entry name" value="DNA/RNA polymerases"/>
    <property type="match status" value="1"/>
</dbReference>
<sequence>MQCELDALEQNETWEVVDLPKGHKPIGCKWVFKVKYKPDGSVDKYKARLVAKGFNQIEGVEYFDSFSPVAKTVTVKNILACAAAKGWALQQLDINNAFLHGFLDEDIYIKLLEGYDKAQKAQRYGFIQSYHDNCLFILTKPGCFLILVVYVDDILVTRDSQKEITAVKSFLHNKFTIKDLDYTKFFLGIKLTRTDEGLYLSQQKYIWHIVQDLHMQDAKTVNTPLPANWSAHHPNFSLLPDILSPIGDL</sequence>
<dbReference type="InterPro" id="IPR043502">
    <property type="entry name" value="DNA/RNA_pol_sf"/>
</dbReference>
<dbReference type="AlphaFoldDB" id="A0AAV3QVS5"/>
<keyword evidence="3" id="KW-1185">Reference proteome</keyword>
<evidence type="ECO:0000313" key="3">
    <source>
        <dbReference type="Proteomes" id="UP001454036"/>
    </source>
</evidence>
<keyword evidence="2" id="KW-0472">Membrane</keyword>
<dbReference type="PANTHER" id="PTHR43383:SF2">
    <property type="entry name" value="AMIDOHYDROLASE 2 FAMILY PROTEIN"/>
    <property type="match status" value="1"/>
</dbReference>
<name>A0AAV3QVS5_LITER</name>
<evidence type="ECO:0000259" key="1">
    <source>
        <dbReference type="Pfam" id="PF07727"/>
    </source>
</evidence>
<dbReference type="Pfam" id="PF07727">
    <property type="entry name" value="RVT_2"/>
    <property type="match status" value="2"/>
</dbReference>
<proteinExistence type="predicted"/>
<organism evidence="2 3">
    <name type="scientific">Lithospermum erythrorhizon</name>
    <name type="common">Purple gromwell</name>
    <name type="synonym">Lithospermum officinale var. erythrorhizon</name>
    <dbReference type="NCBI Taxonomy" id="34254"/>
    <lineage>
        <taxon>Eukaryota</taxon>
        <taxon>Viridiplantae</taxon>
        <taxon>Streptophyta</taxon>
        <taxon>Embryophyta</taxon>
        <taxon>Tracheophyta</taxon>
        <taxon>Spermatophyta</taxon>
        <taxon>Magnoliopsida</taxon>
        <taxon>eudicotyledons</taxon>
        <taxon>Gunneridae</taxon>
        <taxon>Pentapetalae</taxon>
        <taxon>asterids</taxon>
        <taxon>lamiids</taxon>
        <taxon>Boraginales</taxon>
        <taxon>Boraginaceae</taxon>
        <taxon>Boraginoideae</taxon>
        <taxon>Lithospermeae</taxon>
        <taxon>Lithospermum</taxon>
    </lineage>
</organism>
<keyword evidence="2" id="KW-0675">Receptor</keyword>
<keyword evidence="2" id="KW-0812">Transmembrane</keyword>
<accession>A0AAV3QVS5</accession>
<feature type="domain" description="Reverse transcriptase Ty1/copia-type" evidence="1">
    <location>
        <begin position="11"/>
        <end position="118"/>
    </location>
</feature>
<dbReference type="InterPro" id="IPR013103">
    <property type="entry name" value="RVT_2"/>
</dbReference>
<feature type="domain" description="Reverse transcriptase Ty1/copia-type" evidence="1">
    <location>
        <begin position="124"/>
        <end position="225"/>
    </location>
</feature>